<reference evidence="2 3" key="1">
    <citation type="submission" date="2017-06" db="EMBL/GenBank/DDBJ databases">
        <authorList>
            <person name="Kim H.J."/>
            <person name="Triplett B.A."/>
        </authorList>
    </citation>
    <scope>NUCLEOTIDE SEQUENCE [LARGE SCALE GENOMIC DNA]</scope>
    <source>
        <strain evidence="2 3">DSM 44272</strain>
    </source>
</reference>
<protein>
    <recommendedName>
        <fullName evidence="4">4-amino-4-deoxy-L-arabinose transferase</fullName>
    </recommendedName>
</protein>
<feature type="transmembrane region" description="Helical" evidence="1">
    <location>
        <begin position="20"/>
        <end position="37"/>
    </location>
</feature>
<feature type="transmembrane region" description="Helical" evidence="1">
    <location>
        <begin position="88"/>
        <end position="107"/>
    </location>
</feature>
<accession>A0A238VQI3</accession>
<dbReference type="AlphaFoldDB" id="A0A238VQI3"/>
<keyword evidence="1" id="KW-0812">Transmembrane</keyword>
<evidence type="ECO:0008006" key="4">
    <source>
        <dbReference type="Google" id="ProtNLM"/>
    </source>
</evidence>
<evidence type="ECO:0000313" key="3">
    <source>
        <dbReference type="Proteomes" id="UP000198403"/>
    </source>
</evidence>
<feature type="transmembrane region" description="Helical" evidence="1">
    <location>
        <begin position="273"/>
        <end position="294"/>
    </location>
</feature>
<evidence type="ECO:0000313" key="2">
    <source>
        <dbReference type="EMBL" id="SNR36478.1"/>
    </source>
</evidence>
<dbReference type="RefSeq" id="WP_141137423.1">
    <property type="nucleotide sequence ID" value="NZ_FZNO01000004.1"/>
</dbReference>
<sequence>MTLLSTRDEHGGRVPTTTRFLVLLCLGVVVVRATYVPRPLRNDEGGYLLIARQWHTGGEFLYGDYFVDRPPLLMLIFKVASLTDWDQAIRVVAIPFVLLFVLAGWRAGSLLGGRAGGRWSALVAAGLMCSPGLATEQADGELFGAAFVMGAIALALSAWNADSLTRRLRLAGAAGVVAAAAPLIKQNLLEGALFLAGLVVFGSWGQDATTRRRAVVMAPAALLGGLLVCASVWLWLTWARIEPGHAWRDLVAFRGAALETIWSSSPDASIRRGALLVVLGLVTGLIPIAIAWFLRVRRCVPCGSPEGRTISTLMLFGLAAITAGGSYWPPYLLQLAPASVLAVGAMAPMASRAGSWMRGAGTMVVSAAALGTLVTLVVHATVPSIWYSQRIGEWLAGSEAVGDTAFVAYGLPSVLETADMSSPYPHLWSVPMRTFDPAQARLRETLAGPRAPSWIVQVTGLNAWDIDAGSRLRELIHDRYRVVAEICGHRVWLRQDLTRELPVPPPC</sequence>
<organism evidence="2 3">
    <name type="scientific">Blastococcus mobilis</name>
    <dbReference type="NCBI Taxonomy" id="1938746"/>
    <lineage>
        <taxon>Bacteria</taxon>
        <taxon>Bacillati</taxon>
        <taxon>Actinomycetota</taxon>
        <taxon>Actinomycetes</taxon>
        <taxon>Geodermatophilales</taxon>
        <taxon>Geodermatophilaceae</taxon>
        <taxon>Blastococcus</taxon>
    </lineage>
</organism>
<name>A0A238VQI3_9ACTN</name>
<proteinExistence type="predicted"/>
<keyword evidence="1" id="KW-0472">Membrane</keyword>
<evidence type="ECO:0000256" key="1">
    <source>
        <dbReference type="SAM" id="Phobius"/>
    </source>
</evidence>
<feature type="transmembrane region" description="Helical" evidence="1">
    <location>
        <begin position="215"/>
        <end position="236"/>
    </location>
</feature>
<gene>
    <name evidence="2" type="ORF">SAMN06272737_104124</name>
</gene>
<dbReference type="Proteomes" id="UP000198403">
    <property type="component" value="Unassembled WGS sequence"/>
</dbReference>
<feature type="transmembrane region" description="Helical" evidence="1">
    <location>
        <begin position="362"/>
        <end position="382"/>
    </location>
</feature>
<keyword evidence="1" id="KW-1133">Transmembrane helix</keyword>
<feature type="transmembrane region" description="Helical" evidence="1">
    <location>
        <begin position="306"/>
        <end position="325"/>
    </location>
</feature>
<keyword evidence="3" id="KW-1185">Reference proteome</keyword>
<dbReference type="EMBL" id="FZNO01000004">
    <property type="protein sequence ID" value="SNR36478.1"/>
    <property type="molecule type" value="Genomic_DNA"/>
</dbReference>
<feature type="transmembrane region" description="Helical" evidence="1">
    <location>
        <begin position="142"/>
        <end position="161"/>
    </location>
</feature>
<feature type="transmembrane region" description="Helical" evidence="1">
    <location>
        <begin position="119"/>
        <end position="136"/>
    </location>
</feature>
<dbReference type="OrthoDB" id="3778591at2"/>